<dbReference type="InterPro" id="IPR028344">
    <property type="entry name" value="ParE1/4"/>
</dbReference>
<keyword evidence="1" id="KW-1277">Toxin-antitoxin system</keyword>
<dbReference type="PIRSF" id="PIRSF029218">
    <property type="entry name" value="ParE"/>
    <property type="match status" value="1"/>
</dbReference>
<protein>
    <recommendedName>
        <fullName evidence="2">Toxin</fullName>
    </recommendedName>
</protein>
<accession>A0AA37T5L4</accession>
<dbReference type="EMBL" id="BSPD01000087">
    <property type="protein sequence ID" value="GLS27728.1"/>
    <property type="molecule type" value="Genomic_DNA"/>
</dbReference>
<gene>
    <name evidence="3" type="ORF">GCM10007877_34470</name>
</gene>
<dbReference type="AlphaFoldDB" id="A0AA37T5L4"/>
<comment type="similarity">
    <text evidence="2">Belongs to the RelE toxin family.</text>
</comment>
<dbReference type="Pfam" id="PF05016">
    <property type="entry name" value="ParE_toxin"/>
    <property type="match status" value="1"/>
</dbReference>
<evidence type="ECO:0000256" key="1">
    <source>
        <dbReference type="ARBA" id="ARBA00022649"/>
    </source>
</evidence>
<name>A0AA37T5L4_9GAMM</name>
<evidence type="ECO:0000313" key="3">
    <source>
        <dbReference type="EMBL" id="GLS27728.1"/>
    </source>
</evidence>
<keyword evidence="4" id="KW-1185">Reference proteome</keyword>
<organism evidence="3 4">
    <name type="scientific">Marinibactrum halimedae</name>
    <dbReference type="NCBI Taxonomy" id="1444977"/>
    <lineage>
        <taxon>Bacteria</taxon>
        <taxon>Pseudomonadati</taxon>
        <taxon>Pseudomonadota</taxon>
        <taxon>Gammaproteobacteria</taxon>
        <taxon>Cellvibrionales</taxon>
        <taxon>Cellvibrionaceae</taxon>
        <taxon>Marinibactrum</taxon>
    </lineage>
</organism>
<reference evidence="3 4" key="1">
    <citation type="journal article" date="2014" name="Int. J. Syst. Evol. Microbiol.">
        <title>Complete genome sequence of Corynebacterium casei LMG S-19264T (=DSM 44701T), isolated from a smear-ripened cheese.</title>
        <authorList>
            <consortium name="US DOE Joint Genome Institute (JGI-PGF)"/>
            <person name="Walter F."/>
            <person name="Albersmeier A."/>
            <person name="Kalinowski J."/>
            <person name="Ruckert C."/>
        </authorList>
    </citation>
    <scope>NUCLEOTIDE SEQUENCE [LARGE SCALE GENOMIC DNA]</scope>
    <source>
        <strain evidence="3 4">NBRC 110095</strain>
    </source>
</reference>
<dbReference type="Proteomes" id="UP001156870">
    <property type="component" value="Unassembled WGS sequence"/>
</dbReference>
<dbReference type="Gene3D" id="3.30.2310.20">
    <property type="entry name" value="RelE-like"/>
    <property type="match status" value="1"/>
</dbReference>
<comment type="caution">
    <text evidence="3">The sequence shown here is derived from an EMBL/GenBank/DDBJ whole genome shotgun (WGS) entry which is preliminary data.</text>
</comment>
<dbReference type="RefSeq" id="WP_232593474.1">
    <property type="nucleotide sequence ID" value="NZ_BSPD01000087.1"/>
</dbReference>
<sequence length="96" mass="11440">MSKFKLTPQAELDLENIYDYSVENWGYPRADRYIYDLEIAFTKLSQNQLQGRTASYIKPGYFCYSVGSHVIFYRQSTDFLLVVRLLHKSMDFQRHL</sequence>
<evidence type="ECO:0000313" key="4">
    <source>
        <dbReference type="Proteomes" id="UP001156870"/>
    </source>
</evidence>
<proteinExistence type="inferred from homology"/>
<dbReference type="InterPro" id="IPR035093">
    <property type="entry name" value="RelE/ParE_toxin_dom_sf"/>
</dbReference>
<dbReference type="InterPro" id="IPR007712">
    <property type="entry name" value="RelE/ParE_toxin"/>
</dbReference>
<evidence type="ECO:0000256" key="2">
    <source>
        <dbReference type="PIRNR" id="PIRNR029218"/>
    </source>
</evidence>